<sequence>MKKEEWIPIKKAIPKINCRCYVSVEYKKTGRISVKEAIYSKEQKMFIDVNTGSSLNVIARAWMPRCVPKPYDPKTEQLPGQMSVKDIPGVVPEGGK</sequence>
<proteinExistence type="predicted"/>
<accession>A0A8S5MFT4</accession>
<name>A0A8S5MFT4_9CAUD</name>
<dbReference type="EMBL" id="BK014895">
    <property type="protein sequence ID" value="DAD81110.1"/>
    <property type="molecule type" value="Genomic_DNA"/>
</dbReference>
<organism evidence="2">
    <name type="scientific">Siphoviridae sp. ctq1q8</name>
    <dbReference type="NCBI Taxonomy" id="2826467"/>
    <lineage>
        <taxon>Viruses</taxon>
        <taxon>Duplodnaviria</taxon>
        <taxon>Heunggongvirae</taxon>
        <taxon>Uroviricota</taxon>
        <taxon>Caudoviricetes</taxon>
    </lineage>
</organism>
<protein>
    <submittedName>
        <fullName evidence="2">Uncharacterized protein</fullName>
    </submittedName>
</protein>
<reference evidence="2" key="1">
    <citation type="journal article" date="2021" name="Proc. Natl. Acad. Sci. U.S.A.">
        <title>A Catalog of Tens of Thousands of Viruses from Human Metagenomes Reveals Hidden Associations with Chronic Diseases.</title>
        <authorList>
            <person name="Tisza M.J."/>
            <person name="Buck C.B."/>
        </authorList>
    </citation>
    <scope>NUCLEOTIDE SEQUENCE</scope>
    <source>
        <strain evidence="2">Ctq1q8</strain>
    </source>
</reference>
<evidence type="ECO:0000256" key="1">
    <source>
        <dbReference type="SAM" id="MobiDB-lite"/>
    </source>
</evidence>
<evidence type="ECO:0000313" key="2">
    <source>
        <dbReference type="EMBL" id="DAD81110.1"/>
    </source>
</evidence>
<feature type="region of interest" description="Disordered" evidence="1">
    <location>
        <begin position="73"/>
        <end position="96"/>
    </location>
</feature>